<dbReference type="InterPro" id="IPR000175">
    <property type="entry name" value="Na/ntran_symport"/>
</dbReference>
<proteinExistence type="predicted"/>
<dbReference type="PRINTS" id="PR00176">
    <property type="entry name" value="NANEUSMPORT"/>
</dbReference>
<dbReference type="Pfam" id="PF00209">
    <property type="entry name" value="SNF"/>
    <property type="match status" value="2"/>
</dbReference>
<feature type="transmembrane region" description="Helical" evidence="6">
    <location>
        <begin position="40"/>
        <end position="60"/>
    </location>
</feature>
<feature type="transmembrane region" description="Helical" evidence="6">
    <location>
        <begin position="7"/>
        <end position="28"/>
    </location>
</feature>
<dbReference type="SUPFAM" id="SSF161070">
    <property type="entry name" value="SNF-like"/>
    <property type="match status" value="1"/>
</dbReference>
<comment type="caution">
    <text evidence="7">The sequence shown here is derived from an EMBL/GenBank/DDBJ whole genome shotgun (WGS) entry which is preliminary data.</text>
</comment>
<feature type="transmembrane region" description="Helical" evidence="6">
    <location>
        <begin position="386"/>
        <end position="406"/>
    </location>
</feature>
<dbReference type="Proteomes" id="UP001500740">
    <property type="component" value="Unassembled WGS sequence"/>
</dbReference>
<evidence type="ECO:0000256" key="1">
    <source>
        <dbReference type="ARBA" id="ARBA00004141"/>
    </source>
</evidence>
<feature type="transmembrane region" description="Helical" evidence="6">
    <location>
        <begin position="87"/>
        <end position="115"/>
    </location>
</feature>
<evidence type="ECO:0000256" key="6">
    <source>
        <dbReference type="SAM" id="Phobius"/>
    </source>
</evidence>
<comment type="subcellular location">
    <subcellularLocation>
        <location evidence="1">Membrane</location>
        <topology evidence="1">Multi-pass membrane protein</topology>
    </subcellularLocation>
</comment>
<keyword evidence="3 6" id="KW-0812">Transmembrane</keyword>
<feature type="transmembrane region" description="Helical" evidence="6">
    <location>
        <begin position="145"/>
        <end position="163"/>
    </location>
</feature>
<feature type="transmembrane region" description="Helical" evidence="6">
    <location>
        <begin position="345"/>
        <end position="366"/>
    </location>
</feature>
<sequence>MQGREQWATRLGFILAAVGSAVGLGNIWRFSYVLGEGGGFAFLLAYIICIFLIGLPVLLAEITVGRKGQSDAVGSFNKLAPGKWWKLGGILGVLSGTLILSFYGVIAGWVMYYVYSYLTGSAGSVAEGEYGAYFEGFVGSPIAPVFWQVLFMAIVIGVVYFGIKKGIELANRTFMPLLALLVIVLAIYGLTMEGAGEALNFMFAPDFAQLGNMEVWGMAIGQAFFTLSLGMGAMITYASYLPKETKLPSAAGTIVTLDTLFAIFAGLMIFPIVFTFGLDPGDGPGLIFITLPEAFGQWGTGGTIFGLFFFLLVAVAALSSAISLLEVGVSWAMRRFEWSRKKATLTAGIIITAFGVPSALSQGGPLSQEIFGLPFLDLIDTVTDQYTLALGGMITALFVGWGWNKIEVLRETGLQDTTVGALWIWFLRIVAPIGILYIVANNFYNMFLASEESMSYLIIQMINYFL</sequence>
<keyword evidence="4 6" id="KW-1133">Transmembrane helix</keyword>
<dbReference type="EMBL" id="BAAACZ010000017">
    <property type="protein sequence ID" value="GAA0464701.1"/>
    <property type="molecule type" value="Genomic_DNA"/>
</dbReference>
<accession>A0ABN1A0P1</accession>
<keyword evidence="5 6" id="KW-0472">Membrane</keyword>
<keyword evidence="2" id="KW-0813">Transport</keyword>
<feature type="transmembrane region" description="Helical" evidence="6">
    <location>
        <begin position="418"/>
        <end position="440"/>
    </location>
</feature>
<dbReference type="InterPro" id="IPR047218">
    <property type="entry name" value="YocR/YhdH-like"/>
</dbReference>
<evidence type="ECO:0000256" key="4">
    <source>
        <dbReference type="ARBA" id="ARBA00022989"/>
    </source>
</evidence>
<evidence type="ECO:0000313" key="7">
    <source>
        <dbReference type="EMBL" id="GAA0464701.1"/>
    </source>
</evidence>
<dbReference type="PANTHER" id="PTHR42948:SF1">
    <property type="entry name" value="TRANSPORTER"/>
    <property type="match status" value="1"/>
</dbReference>
<dbReference type="RefSeq" id="WP_343783467.1">
    <property type="nucleotide sequence ID" value="NZ_BAAACZ010000017.1"/>
</dbReference>
<gene>
    <name evidence="7" type="ORF">GCM10008935_20560</name>
</gene>
<organism evidence="7 8">
    <name type="scientific">Alkalibacillus silvisoli</name>
    <dbReference type="NCBI Taxonomy" id="392823"/>
    <lineage>
        <taxon>Bacteria</taxon>
        <taxon>Bacillati</taxon>
        <taxon>Bacillota</taxon>
        <taxon>Bacilli</taxon>
        <taxon>Bacillales</taxon>
        <taxon>Bacillaceae</taxon>
        <taxon>Alkalibacillus</taxon>
    </lineage>
</organism>
<keyword evidence="8" id="KW-1185">Reference proteome</keyword>
<evidence type="ECO:0000256" key="3">
    <source>
        <dbReference type="ARBA" id="ARBA00022692"/>
    </source>
</evidence>
<reference evidence="7 8" key="1">
    <citation type="journal article" date="2019" name="Int. J. Syst. Evol. Microbiol.">
        <title>The Global Catalogue of Microorganisms (GCM) 10K type strain sequencing project: providing services to taxonomists for standard genome sequencing and annotation.</title>
        <authorList>
            <consortium name="The Broad Institute Genomics Platform"/>
            <consortium name="The Broad Institute Genome Sequencing Center for Infectious Disease"/>
            <person name="Wu L."/>
            <person name="Ma J."/>
        </authorList>
    </citation>
    <scope>NUCLEOTIDE SEQUENCE [LARGE SCALE GENOMIC DNA]</scope>
    <source>
        <strain evidence="7 8">JCM 14193</strain>
    </source>
</reference>
<feature type="transmembrane region" description="Helical" evidence="6">
    <location>
        <begin position="250"/>
        <end position="278"/>
    </location>
</feature>
<evidence type="ECO:0000256" key="2">
    <source>
        <dbReference type="ARBA" id="ARBA00022448"/>
    </source>
</evidence>
<feature type="transmembrane region" description="Helical" evidence="6">
    <location>
        <begin position="298"/>
        <end position="325"/>
    </location>
</feature>
<evidence type="ECO:0000313" key="8">
    <source>
        <dbReference type="Proteomes" id="UP001500740"/>
    </source>
</evidence>
<name>A0ABN1A0P1_9BACI</name>
<dbReference type="PANTHER" id="PTHR42948">
    <property type="entry name" value="TRANSPORTER"/>
    <property type="match status" value="1"/>
</dbReference>
<dbReference type="InterPro" id="IPR037272">
    <property type="entry name" value="SNS_sf"/>
</dbReference>
<dbReference type="PROSITE" id="PS50267">
    <property type="entry name" value="NA_NEUROTRAN_SYMP_3"/>
    <property type="match status" value="1"/>
</dbReference>
<feature type="transmembrane region" description="Helical" evidence="6">
    <location>
        <begin position="215"/>
        <end position="238"/>
    </location>
</feature>
<dbReference type="NCBIfam" id="NF037979">
    <property type="entry name" value="Na_transp"/>
    <property type="match status" value="1"/>
</dbReference>
<protein>
    <submittedName>
        <fullName evidence="7">Sodium-dependent transporter</fullName>
    </submittedName>
</protein>
<evidence type="ECO:0000256" key="5">
    <source>
        <dbReference type="ARBA" id="ARBA00023136"/>
    </source>
</evidence>
<dbReference type="CDD" id="cd10336">
    <property type="entry name" value="SLC6sbd_Tyt1-Like"/>
    <property type="match status" value="1"/>
</dbReference>
<feature type="transmembrane region" description="Helical" evidence="6">
    <location>
        <begin position="175"/>
        <end position="195"/>
    </location>
</feature>